<comment type="caution">
    <text evidence="2">The sequence shown here is derived from an EMBL/GenBank/DDBJ whole genome shotgun (WGS) entry which is preliminary data.</text>
</comment>
<proteinExistence type="predicted"/>
<dbReference type="Proteomes" id="UP000428333">
    <property type="component" value="Linkage Group LG04"/>
</dbReference>
<evidence type="ECO:0000313" key="2">
    <source>
        <dbReference type="EMBL" id="KAE9461913.1"/>
    </source>
</evidence>
<protein>
    <recommendedName>
        <fullName evidence="1">FBD domain-containing protein</fullName>
    </recommendedName>
</protein>
<feature type="domain" description="FBD" evidence="1">
    <location>
        <begin position="63"/>
        <end position="105"/>
    </location>
</feature>
<dbReference type="Pfam" id="PF08387">
    <property type="entry name" value="FBD"/>
    <property type="match status" value="1"/>
</dbReference>
<feature type="non-terminal residue" evidence="2">
    <location>
        <position position="1"/>
    </location>
</feature>
<dbReference type="InterPro" id="IPR006566">
    <property type="entry name" value="FBD"/>
</dbReference>
<evidence type="ECO:0000259" key="1">
    <source>
        <dbReference type="Pfam" id="PF08387"/>
    </source>
</evidence>
<evidence type="ECO:0000313" key="3">
    <source>
        <dbReference type="Proteomes" id="UP000428333"/>
    </source>
</evidence>
<dbReference type="OrthoDB" id="612216at2759"/>
<gene>
    <name evidence="2" type="ORF">C3L33_06180</name>
</gene>
<reference evidence="2 3" key="1">
    <citation type="journal article" date="2019" name="Genome Biol. Evol.">
        <title>The Rhododendron genome and chromosomal organization provide insight into shared whole-genome duplications across the heath family (Ericaceae).</title>
        <authorList>
            <person name="Soza V.L."/>
            <person name="Lindsley D."/>
            <person name="Waalkes A."/>
            <person name="Ramage E."/>
            <person name="Patwardhan R.P."/>
            <person name="Burton J.N."/>
            <person name="Adey A."/>
            <person name="Kumar A."/>
            <person name="Qiu R."/>
            <person name="Shendure J."/>
            <person name="Hall B."/>
        </authorList>
    </citation>
    <scope>NUCLEOTIDE SEQUENCE [LARGE SCALE GENOMIC DNA]</scope>
    <source>
        <strain evidence="2">RSF 1966-606</strain>
    </source>
</reference>
<keyword evidence="3" id="KW-1185">Reference proteome</keyword>
<dbReference type="EMBL" id="QEFC01000933">
    <property type="protein sequence ID" value="KAE9461913.1"/>
    <property type="molecule type" value="Genomic_DNA"/>
</dbReference>
<dbReference type="AlphaFoldDB" id="A0A6A4LRL6"/>
<dbReference type="PANTHER" id="PTHR31900">
    <property type="entry name" value="F-BOX/RNI SUPERFAMILY PROTEIN-RELATED"/>
    <property type="match status" value="1"/>
</dbReference>
<dbReference type="InterPro" id="IPR050232">
    <property type="entry name" value="FBL13/AtMIF1-like"/>
</dbReference>
<accession>A0A6A4LRL6</accession>
<sequence length="121" mass="13982">MHDCQLPKLPNMTCLELGDMYEVQWEFLLELLENSPHLETLVFKEGLGNYGVFTQLLWNPAPNVPSCLLFHLKVIGISDFRGEKEEWRMVDYLLQKAKVLEKVNIDYGDGGSKWTIHASRT</sequence>
<name>A0A6A4LRL6_9ERIC</name>
<dbReference type="PANTHER" id="PTHR31900:SF30">
    <property type="entry name" value="SUPERFAMILY PROTEIN, PUTATIVE-RELATED"/>
    <property type="match status" value="1"/>
</dbReference>
<organism evidence="2 3">
    <name type="scientific">Rhododendron williamsianum</name>
    <dbReference type="NCBI Taxonomy" id="262921"/>
    <lineage>
        <taxon>Eukaryota</taxon>
        <taxon>Viridiplantae</taxon>
        <taxon>Streptophyta</taxon>
        <taxon>Embryophyta</taxon>
        <taxon>Tracheophyta</taxon>
        <taxon>Spermatophyta</taxon>
        <taxon>Magnoliopsida</taxon>
        <taxon>eudicotyledons</taxon>
        <taxon>Gunneridae</taxon>
        <taxon>Pentapetalae</taxon>
        <taxon>asterids</taxon>
        <taxon>Ericales</taxon>
        <taxon>Ericaceae</taxon>
        <taxon>Ericoideae</taxon>
        <taxon>Rhodoreae</taxon>
        <taxon>Rhododendron</taxon>
    </lineage>
</organism>